<keyword evidence="5" id="KW-0418">Kinase</keyword>
<evidence type="ECO:0000256" key="2">
    <source>
        <dbReference type="ARBA" id="ARBA00022840"/>
    </source>
</evidence>
<evidence type="ECO:0000313" key="6">
    <source>
        <dbReference type="Proteomes" id="UP000007148"/>
    </source>
</evidence>
<reference evidence="5 6" key="1">
    <citation type="journal article" date="2011" name="PLoS Pathog.">
        <title>Endophytic Life Strategies Decoded by Genome and Transcriptome Analyses of the Mutualistic Root Symbiont Piriformospora indica.</title>
        <authorList>
            <person name="Zuccaro A."/>
            <person name="Lahrmann U."/>
            <person name="Guldener U."/>
            <person name="Langen G."/>
            <person name="Pfiffi S."/>
            <person name="Biedenkopf D."/>
            <person name="Wong P."/>
            <person name="Samans B."/>
            <person name="Grimm C."/>
            <person name="Basiewicz M."/>
            <person name="Murat C."/>
            <person name="Martin F."/>
            <person name="Kogel K.H."/>
        </authorList>
    </citation>
    <scope>NUCLEOTIDE SEQUENCE [LARGE SCALE GENOMIC DNA]</scope>
    <source>
        <strain evidence="5 6">DSM 11827</strain>
    </source>
</reference>
<dbReference type="GO" id="GO:0005737">
    <property type="term" value="C:cytoplasm"/>
    <property type="evidence" value="ECO:0007669"/>
    <property type="project" value="TreeGrafter"/>
</dbReference>
<dbReference type="FunCoup" id="G4TN56">
    <property type="interactions" value="347"/>
</dbReference>
<organism evidence="5 6">
    <name type="scientific">Serendipita indica (strain DSM 11827)</name>
    <name type="common">Root endophyte fungus</name>
    <name type="synonym">Piriformospora indica</name>
    <dbReference type="NCBI Taxonomy" id="1109443"/>
    <lineage>
        <taxon>Eukaryota</taxon>
        <taxon>Fungi</taxon>
        <taxon>Dikarya</taxon>
        <taxon>Basidiomycota</taxon>
        <taxon>Agaricomycotina</taxon>
        <taxon>Agaricomycetes</taxon>
        <taxon>Sebacinales</taxon>
        <taxon>Serendipitaceae</taxon>
        <taxon>Serendipita</taxon>
    </lineage>
</organism>
<accession>G4TN56</accession>
<proteinExistence type="predicted"/>
<dbReference type="OrthoDB" id="248923at2759"/>
<dbReference type="InterPro" id="IPR000719">
    <property type="entry name" value="Prot_kinase_dom"/>
</dbReference>
<dbReference type="GO" id="GO:0005524">
    <property type="term" value="F:ATP binding"/>
    <property type="evidence" value="ECO:0007669"/>
    <property type="project" value="UniProtKB-KW"/>
</dbReference>
<dbReference type="GO" id="GO:0004674">
    <property type="term" value="F:protein serine/threonine kinase activity"/>
    <property type="evidence" value="ECO:0007669"/>
    <property type="project" value="TreeGrafter"/>
</dbReference>
<feature type="region of interest" description="Disordered" evidence="3">
    <location>
        <begin position="268"/>
        <end position="461"/>
    </location>
</feature>
<feature type="region of interest" description="Disordered" evidence="3">
    <location>
        <begin position="239"/>
        <end position="258"/>
    </location>
</feature>
<comment type="caution">
    <text evidence="5">The sequence shown here is derived from an EMBL/GenBank/DDBJ whole genome shotgun (WGS) entry which is preliminary data.</text>
</comment>
<dbReference type="InterPro" id="IPR011009">
    <property type="entry name" value="Kinase-like_dom_sf"/>
</dbReference>
<dbReference type="Proteomes" id="UP000007148">
    <property type="component" value="Unassembled WGS sequence"/>
</dbReference>
<gene>
    <name evidence="5" type="ORF">PIIN_06689</name>
</gene>
<evidence type="ECO:0000256" key="3">
    <source>
        <dbReference type="SAM" id="MobiDB-lite"/>
    </source>
</evidence>
<keyword evidence="6" id="KW-1185">Reference proteome</keyword>
<evidence type="ECO:0000259" key="4">
    <source>
        <dbReference type="PROSITE" id="PS50011"/>
    </source>
</evidence>
<feature type="domain" description="Protein kinase" evidence="4">
    <location>
        <begin position="1"/>
        <end position="117"/>
    </location>
</feature>
<feature type="region of interest" description="Disordered" evidence="3">
    <location>
        <begin position="496"/>
        <end position="544"/>
    </location>
</feature>
<dbReference type="PANTHER" id="PTHR48012">
    <property type="entry name" value="STERILE20-LIKE KINASE, ISOFORM B-RELATED"/>
    <property type="match status" value="1"/>
</dbReference>
<feature type="compositionally biased region" description="Polar residues" evidence="3">
    <location>
        <begin position="528"/>
        <end position="537"/>
    </location>
</feature>
<dbReference type="eggNOG" id="KOG0201">
    <property type="taxonomic scope" value="Eukaryota"/>
</dbReference>
<dbReference type="AlphaFoldDB" id="G4TN56"/>
<feature type="compositionally biased region" description="Basic and acidic residues" evidence="3">
    <location>
        <begin position="283"/>
        <end position="293"/>
    </location>
</feature>
<dbReference type="Pfam" id="PF00069">
    <property type="entry name" value="Pkinase"/>
    <property type="match status" value="1"/>
</dbReference>
<dbReference type="InterPro" id="IPR050629">
    <property type="entry name" value="STE20/SPS1-PAK"/>
</dbReference>
<protein>
    <submittedName>
        <fullName evidence="5">Related to ser/thr protein kinase</fullName>
    </submittedName>
</protein>
<dbReference type="EMBL" id="CAFZ01000181">
    <property type="protein sequence ID" value="CCA72751.1"/>
    <property type="molecule type" value="Genomic_DNA"/>
</dbReference>
<keyword evidence="1" id="KW-0547">Nucleotide-binding</keyword>
<evidence type="ECO:0000256" key="1">
    <source>
        <dbReference type="ARBA" id="ARBA00022741"/>
    </source>
</evidence>
<dbReference type="PANTHER" id="PTHR48012:SF21">
    <property type="entry name" value="PH DOMAIN-CONTAINING PROTEIN"/>
    <property type="match status" value="1"/>
</dbReference>
<feature type="compositionally biased region" description="Low complexity" evidence="3">
    <location>
        <begin position="349"/>
        <end position="359"/>
    </location>
</feature>
<sequence length="614" mass="67224">MLCDFGVSARLVYNHSKRTTFVGTPYWMAPEVITQSQYDTKADIWSLGITLYEMVTGAPPHAKEDQMRALLIIPKAKAPRLPDSVGTKEMKDFVATVLREEASDRPTAEELQRSKWIKDVAKARLTPLLELIKQYQSWIDQGGIRASIADYDDHDELPDPHEINPWEFDTIRGPIPESPSGDYTDNEQTPVDKPKAPLPSSLRGLFNQGGAEEQYFPPQRKITIPSFDQMDSSLKPVQLPDLEYDDSPSPSFFDSSNMNTARPDDFAFMRRTPDHSSSASKGSYKDFGRKPVDRPSISGSYADSDKEVYNTSRRIINDTPPRDGSPQRARRNGGSPGTFIFPPTAGARSSPVSNSSPTSHSHERSTTPSSAHRPRASVEETPLVPSINAPQPLARTTSATPYIPPDNSGFVRPPPPRPSPARQQSASVLDPPHRTRPSRSASTSTREDVPLNSNLMVPKPSGLRGALNLSYIPDSGLALDMLPPSPSAISPMHRQFVGTPGPTSDHSFNHSHENADTSNSRFGDDGLSRNTSQSPPDMSTGGIRGPIIRPLNYSLLGSSEAVHAELAQTVGDLAQWLEVIDQGLTNILNPPPAVDLSDDFVEQYAYEGAAIQTE</sequence>
<dbReference type="HOGENOM" id="CLU_444895_0_0_1"/>
<keyword evidence="2" id="KW-0067">ATP-binding</keyword>
<dbReference type="SMART" id="SM00220">
    <property type="entry name" value="S_TKc"/>
    <property type="match status" value="1"/>
</dbReference>
<dbReference type="SUPFAM" id="SSF56112">
    <property type="entry name" value="Protein kinase-like (PK-like)"/>
    <property type="match status" value="1"/>
</dbReference>
<name>G4TN56_SERID</name>
<feature type="region of interest" description="Disordered" evidence="3">
    <location>
        <begin position="164"/>
        <end position="198"/>
    </location>
</feature>
<evidence type="ECO:0000313" key="5">
    <source>
        <dbReference type="EMBL" id="CCA72751.1"/>
    </source>
</evidence>
<feature type="compositionally biased region" description="Low complexity" evidence="3">
    <location>
        <begin position="247"/>
        <end position="256"/>
    </location>
</feature>
<dbReference type="InParanoid" id="G4TN56"/>
<dbReference type="STRING" id="1109443.G4TN56"/>
<keyword evidence="5" id="KW-0808">Transferase</keyword>
<dbReference type="PROSITE" id="PS50011">
    <property type="entry name" value="PROTEIN_KINASE_DOM"/>
    <property type="match status" value="1"/>
</dbReference>
<dbReference type="Gene3D" id="1.10.510.10">
    <property type="entry name" value="Transferase(Phosphotransferase) domain 1"/>
    <property type="match status" value="1"/>
</dbReference>